<organism evidence="1 2">
    <name type="scientific">Stylonychia lemnae</name>
    <name type="common">Ciliate</name>
    <dbReference type="NCBI Taxonomy" id="5949"/>
    <lineage>
        <taxon>Eukaryota</taxon>
        <taxon>Sar</taxon>
        <taxon>Alveolata</taxon>
        <taxon>Ciliophora</taxon>
        <taxon>Intramacronucleata</taxon>
        <taxon>Spirotrichea</taxon>
        <taxon>Stichotrichia</taxon>
        <taxon>Sporadotrichida</taxon>
        <taxon>Oxytrichidae</taxon>
        <taxon>Stylonychinae</taxon>
        <taxon>Stylonychia</taxon>
    </lineage>
</organism>
<dbReference type="EMBL" id="CCKQ01006462">
    <property type="protein sequence ID" value="CDW77773.1"/>
    <property type="molecule type" value="Genomic_DNA"/>
</dbReference>
<dbReference type="Proteomes" id="UP000039865">
    <property type="component" value="Unassembled WGS sequence"/>
</dbReference>
<sequence length="128" mass="14377">MGNKSLKSNISLVATAFAKLNLALRQQQIKTINKYFRNNANQGKVIVWTQIQLTMMVAMNNAKSGLVLLAKQCMGQPPNAFKIVHYLGLNVLIRTNKIMMGKPFLQLYIPLDVTHFAEQKMITVANSQ</sequence>
<keyword evidence="2" id="KW-1185">Reference proteome</keyword>
<evidence type="ECO:0000313" key="2">
    <source>
        <dbReference type="Proteomes" id="UP000039865"/>
    </source>
</evidence>
<reference evidence="1 2" key="1">
    <citation type="submission" date="2014-06" db="EMBL/GenBank/DDBJ databases">
        <authorList>
            <person name="Swart Estienne"/>
        </authorList>
    </citation>
    <scope>NUCLEOTIDE SEQUENCE [LARGE SCALE GENOMIC DNA]</scope>
    <source>
        <strain evidence="1 2">130c</strain>
    </source>
</reference>
<evidence type="ECO:0000313" key="1">
    <source>
        <dbReference type="EMBL" id="CDW77773.1"/>
    </source>
</evidence>
<proteinExistence type="predicted"/>
<dbReference type="InParanoid" id="A0A078AAF1"/>
<dbReference type="AlphaFoldDB" id="A0A078AAF1"/>
<gene>
    <name evidence="1" type="primary">Contig6533.g6991</name>
    <name evidence="1" type="ORF">STYLEM_6739</name>
</gene>
<accession>A0A078AAF1</accession>
<protein>
    <submittedName>
        <fullName evidence="1">Uncharacterized protein</fullName>
    </submittedName>
</protein>
<name>A0A078AAF1_STYLE</name>